<proteinExistence type="predicted"/>
<dbReference type="EMBL" id="BARV01017431">
    <property type="protein sequence ID" value="GAI23252.1"/>
    <property type="molecule type" value="Genomic_DNA"/>
</dbReference>
<accession>X1LV37</accession>
<dbReference type="AlphaFoldDB" id="X1LV37"/>
<evidence type="ECO:0000313" key="1">
    <source>
        <dbReference type="EMBL" id="GAI23252.1"/>
    </source>
</evidence>
<sequence>ARISLEKLIADGRIHPGRIEEVVNRVKRDMEITIREEGEKAVENF</sequence>
<organism evidence="1">
    <name type="scientific">marine sediment metagenome</name>
    <dbReference type="NCBI Taxonomy" id="412755"/>
    <lineage>
        <taxon>unclassified sequences</taxon>
        <taxon>metagenomes</taxon>
        <taxon>ecological metagenomes</taxon>
    </lineage>
</organism>
<reference evidence="1" key="1">
    <citation type="journal article" date="2014" name="Front. Microbiol.">
        <title>High frequency of phylogenetically diverse reductive dehalogenase-homologous genes in deep subseafloor sedimentary metagenomes.</title>
        <authorList>
            <person name="Kawai M."/>
            <person name="Futagami T."/>
            <person name="Toyoda A."/>
            <person name="Takaki Y."/>
            <person name="Nishi S."/>
            <person name="Hori S."/>
            <person name="Arai W."/>
            <person name="Tsubouchi T."/>
            <person name="Morono Y."/>
            <person name="Uchiyama I."/>
            <person name="Ito T."/>
            <person name="Fujiyama A."/>
            <person name="Inagaki F."/>
            <person name="Takami H."/>
        </authorList>
    </citation>
    <scope>NUCLEOTIDE SEQUENCE</scope>
    <source>
        <strain evidence="1">Expedition CK06-06</strain>
    </source>
</reference>
<feature type="non-terminal residue" evidence="1">
    <location>
        <position position="1"/>
    </location>
</feature>
<name>X1LV37_9ZZZZ</name>
<comment type="caution">
    <text evidence="1">The sequence shown here is derived from an EMBL/GenBank/DDBJ whole genome shotgun (WGS) entry which is preliminary data.</text>
</comment>
<gene>
    <name evidence="1" type="ORF">S06H3_29707</name>
</gene>
<protein>
    <submittedName>
        <fullName evidence="1">Uncharacterized protein</fullName>
    </submittedName>
</protein>